<organism evidence="1 2">
    <name type="scientific">Sandaracinus amylolyticus</name>
    <dbReference type="NCBI Taxonomy" id="927083"/>
    <lineage>
        <taxon>Bacteria</taxon>
        <taxon>Pseudomonadati</taxon>
        <taxon>Myxococcota</taxon>
        <taxon>Polyangia</taxon>
        <taxon>Polyangiales</taxon>
        <taxon>Sandaracinaceae</taxon>
        <taxon>Sandaracinus</taxon>
    </lineage>
</organism>
<name>A0A0F6YPC2_9BACT</name>
<dbReference type="PANTHER" id="PTHR10362">
    <property type="entry name" value="HISTIDINE AMMONIA-LYASE"/>
    <property type="match status" value="1"/>
</dbReference>
<dbReference type="InterPro" id="IPR022313">
    <property type="entry name" value="Phe/His_NH3-lyase_AS"/>
</dbReference>
<dbReference type="PROSITE" id="PS00488">
    <property type="entry name" value="PAL_HISTIDASE"/>
    <property type="match status" value="1"/>
</dbReference>
<dbReference type="Pfam" id="PF00221">
    <property type="entry name" value="Lyase_aromatic"/>
    <property type="match status" value="1"/>
</dbReference>
<keyword evidence="2" id="KW-1185">Reference proteome</keyword>
<proteinExistence type="predicted"/>
<gene>
    <name evidence="1" type="ORF">DB32_008481</name>
</gene>
<dbReference type="STRING" id="927083.DB32_008481"/>
<dbReference type="OrthoDB" id="9806955at2"/>
<dbReference type="InterPro" id="IPR001106">
    <property type="entry name" value="Aromatic_Lyase"/>
</dbReference>
<accession>A0A0F6YPC2</accession>
<dbReference type="Proteomes" id="UP000034883">
    <property type="component" value="Chromosome"/>
</dbReference>
<evidence type="ECO:0000313" key="2">
    <source>
        <dbReference type="Proteomes" id="UP000034883"/>
    </source>
</evidence>
<keyword evidence="1" id="KW-0456">Lyase</keyword>
<protein>
    <submittedName>
        <fullName evidence="1">Putative histidine ammonia-lyase protein</fullName>
    </submittedName>
</protein>
<dbReference type="RefSeq" id="WP_053238209.1">
    <property type="nucleotide sequence ID" value="NZ_CP011125.1"/>
</dbReference>
<dbReference type="EMBL" id="CP011125">
    <property type="protein sequence ID" value="AKF11332.1"/>
    <property type="molecule type" value="Genomic_DNA"/>
</dbReference>
<dbReference type="GO" id="GO:0016841">
    <property type="term" value="F:ammonia-lyase activity"/>
    <property type="evidence" value="ECO:0007669"/>
    <property type="project" value="InterPro"/>
</dbReference>
<dbReference type="KEGG" id="samy:DB32_008481"/>
<evidence type="ECO:0000313" key="1">
    <source>
        <dbReference type="EMBL" id="AKF11332.1"/>
    </source>
</evidence>
<dbReference type="Gene3D" id="1.10.275.10">
    <property type="entry name" value="Fumarase/aspartase (N-terminal domain)"/>
    <property type="match status" value="1"/>
</dbReference>
<dbReference type="AlphaFoldDB" id="A0A0F6YPC2"/>
<reference evidence="1 2" key="1">
    <citation type="submission" date="2015-03" db="EMBL/GenBank/DDBJ databases">
        <title>Genome assembly of Sandaracinus amylolyticus DSM 53668.</title>
        <authorList>
            <person name="Sharma G."/>
            <person name="Subramanian S."/>
        </authorList>
    </citation>
    <scope>NUCLEOTIDE SEQUENCE [LARGE SCALE GENOMIC DNA]</scope>
    <source>
        <strain evidence="1 2">DSM 53668</strain>
    </source>
</reference>
<sequence>MGELAILPLGHEPMTIEHVCAIAEKRAVPAISADPAVRERIAQSRKLIDDALAGARTIYGVTTGFGASVEFHVPVEVAEEMPLNLVRYHGCGTGALFGENAAAAIMAVRANSLAQGFSGVRQELLDRMCELVARGCVAAIPEEGSVGASGDLTPLSYIGALLAGERECWFHGKLVNAPHALAELGLQPMNLRPKESLAIMNGTSVMSALGCLSWTRALKLARFACTISAMASDVLHGVPDHFDDRIFELKNHPGQRQAAQWIRAGVHHRNTPARVQDRYSIRCAPHVIGLILDCLPWMRRMLETEINGVNDNPIIEGYSSSAPEGRVLHGGNFYGGHACLVTDTMKNVVANVADLLDRQVGMLCNPATNAGLPANLVMRSGIDRPTHHGFKAMEISASALAAEALKMSMPASVFSRSTESYNQDKVSMGTISARECVRVLDLTETVAAIHLLTVCQAVDLRGQGHCHPRSAEMRDAVRRVVPVNEADRRMDVDIQAVLELYRDDALPLGEIAWTVPEARA</sequence>
<dbReference type="Gene3D" id="1.20.200.10">
    <property type="entry name" value="Fumarase/aspartase (Central domain)"/>
    <property type="match status" value="1"/>
</dbReference>
<dbReference type="InterPro" id="IPR008948">
    <property type="entry name" value="L-Aspartase-like"/>
</dbReference>
<dbReference type="InterPro" id="IPR024083">
    <property type="entry name" value="Fumarase/histidase_N"/>
</dbReference>
<dbReference type="CDD" id="cd00332">
    <property type="entry name" value="PAL-HAL"/>
    <property type="match status" value="1"/>
</dbReference>
<dbReference type="SUPFAM" id="SSF48557">
    <property type="entry name" value="L-aspartase-like"/>
    <property type="match status" value="1"/>
</dbReference>